<dbReference type="Proteomes" id="UP000070260">
    <property type="component" value="Plasmid pJFP838A"/>
</dbReference>
<dbReference type="PATRIC" id="fig|1502.177.peg.3674"/>
<dbReference type="EMBL" id="CP013615">
    <property type="protein sequence ID" value="AMN31379.1"/>
    <property type="molecule type" value="Genomic_DNA"/>
</dbReference>
<organism evidence="1 2">
    <name type="scientific">Clostridium perfringens</name>
    <dbReference type="NCBI Taxonomy" id="1502"/>
    <lineage>
        <taxon>Bacteria</taxon>
        <taxon>Bacillati</taxon>
        <taxon>Bacillota</taxon>
        <taxon>Clostridia</taxon>
        <taxon>Eubacteriales</taxon>
        <taxon>Clostridiaceae</taxon>
        <taxon>Clostridium</taxon>
    </lineage>
</organism>
<evidence type="ECO:0000313" key="1">
    <source>
        <dbReference type="EMBL" id="AMN31379.1"/>
    </source>
</evidence>
<accession>A0A140GS70</accession>
<evidence type="ECO:0000313" key="2">
    <source>
        <dbReference type="Proteomes" id="UP000070260"/>
    </source>
</evidence>
<dbReference type="RefSeq" id="WP_061429954.1">
    <property type="nucleotide sequence ID" value="NZ_CATNZX010000001.1"/>
</dbReference>
<keyword evidence="1" id="KW-0614">Plasmid</keyword>
<protein>
    <submittedName>
        <fullName evidence="1">Uncharacterized protein</fullName>
    </submittedName>
</protein>
<name>A0A140GS70_CLOPF</name>
<dbReference type="AlphaFoldDB" id="A0A140GS70"/>
<proteinExistence type="predicted"/>
<gene>
    <name evidence="1" type="ORF">JFP838_pA0463</name>
</gene>
<reference evidence="1 2" key="1">
    <citation type="journal article" date="2016" name="PLoS ONE">
        <title>Plasmid Characterization and Chromosome Analysis of Two netF+ Clostridium perfringens Isolates Associated with Foal and Canine Necrotizing Enteritis.</title>
        <authorList>
            <person name="Mehdizadeh Gohari I."/>
            <person name="Kropinski A.M."/>
            <person name="Weese S.J."/>
            <person name="Parreira V.R."/>
            <person name="Whitehead A.E."/>
            <person name="Boerlin P."/>
            <person name="Prescott J.F."/>
        </authorList>
    </citation>
    <scope>NUCLEOTIDE SEQUENCE [LARGE SCALE GENOMIC DNA]</scope>
    <source>
        <strain evidence="1 2">JP838</strain>
        <plasmid evidence="2">Plasmid pJFP838A</plasmid>
    </source>
</reference>
<geneLocation type="plasmid" evidence="1 2">
    <name>pJFP838A</name>
</geneLocation>
<sequence length="232" mass="27450">MDIDNYSNKIKMSIDILSEKIKDVDETPIMILTDLFKGPINLDLLILMNNYFGLDLLNLQSDLYKKVFPELRNLFKEDNIYFNFDENEFGSYIEVLYNSEPLFNIDIYNKLYIIIKNQDCEELAIKENETRAELDQLLKIQQENQIRYDNPLIDGGANIFKLINIACNKKKYKDNILKDLDENNKSIYDLKNKIAEIKCTNEYIRDKNFDFFSKQENICRILDGLGYTQKEL</sequence>